<dbReference type="GO" id="GO:0019005">
    <property type="term" value="C:SCF ubiquitin ligase complex"/>
    <property type="evidence" value="ECO:0007669"/>
    <property type="project" value="TreeGrafter"/>
</dbReference>
<protein>
    <recommendedName>
        <fullName evidence="2">F-box/LRR-repeat protein 15-like leucin rich repeat domain-containing protein</fullName>
    </recommendedName>
</protein>
<dbReference type="Gene3D" id="3.80.10.10">
    <property type="entry name" value="Ribonuclease Inhibitor"/>
    <property type="match status" value="2"/>
</dbReference>
<proteinExistence type="predicted"/>
<feature type="region of interest" description="Disordered" evidence="1">
    <location>
        <begin position="29"/>
        <end position="52"/>
    </location>
</feature>
<keyword evidence="4" id="KW-1185">Reference proteome</keyword>
<name>A0A9W7BEJ6_9STRA</name>
<dbReference type="PANTHER" id="PTHR13318">
    <property type="entry name" value="PARTNER OF PAIRED, ISOFORM B-RELATED"/>
    <property type="match status" value="1"/>
</dbReference>
<dbReference type="AlphaFoldDB" id="A0A9W7BEJ6"/>
<dbReference type="InterPro" id="IPR032675">
    <property type="entry name" value="LRR_dom_sf"/>
</dbReference>
<dbReference type="GO" id="GO:0031146">
    <property type="term" value="P:SCF-dependent proteasomal ubiquitin-dependent protein catabolic process"/>
    <property type="evidence" value="ECO:0007669"/>
    <property type="project" value="TreeGrafter"/>
</dbReference>
<dbReference type="InterPro" id="IPR006553">
    <property type="entry name" value="Leu-rich_rpt_Cys-con_subtyp"/>
</dbReference>
<reference evidence="4" key="1">
    <citation type="journal article" date="2023" name="Commun. Biol.">
        <title>Genome analysis of Parmales, the sister group of diatoms, reveals the evolutionary specialization of diatoms from phago-mixotrophs to photoautotrophs.</title>
        <authorList>
            <person name="Ban H."/>
            <person name="Sato S."/>
            <person name="Yoshikawa S."/>
            <person name="Yamada K."/>
            <person name="Nakamura Y."/>
            <person name="Ichinomiya M."/>
            <person name="Sato N."/>
            <person name="Blanc-Mathieu R."/>
            <person name="Endo H."/>
            <person name="Kuwata A."/>
            <person name="Ogata H."/>
        </authorList>
    </citation>
    <scope>NUCLEOTIDE SEQUENCE [LARGE SCALE GENOMIC DNA]</scope>
    <source>
        <strain evidence="4">NIES 3699</strain>
    </source>
</reference>
<comment type="caution">
    <text evidence="3">The sequence shown here is derived from an EMBL/GenBank/DDBJ whole genome shotgun (WGS) entry which is preliminary data.</text>
</comment>
<accession>A0A9W7BEJ6</accession>
<dbReference type="Pfam" id="PF25372">
    <property type="entry name" value="DUF7885"/>
    <property type="match status" value="1"/>
</dbReference>
<dbReference type="Proteomes" id="UP001165160">
    <property type="component" value="Unassembled WGS sequence"/>
</dbReference>
<feature type="region of interest" description="Disordered" evidence="1">
    <location>
        <begin position="254"/>
        <end position="309"/>
    </location>
</feature>
<feature type="compositionally biased region" description="Low complexity" evidence="1">
    <location>
        <begin position="43"/>
        <end position="52"/>
    </location>
</feature>
<dbReference type="SMART" id="SM00367">
    <property type="entry name" value="LRR_CC"/>
    <property type="match status" value="8"/>
</dbReference>
<evidence type="ECO:0000259" key="2">
    <source>
        <dbReference type="Pfam" id="PF25372"/>
    </source>
</evidence>
<dbReference type="EMBL" id="BRXX01000090">
    <property type="protein sequence ID" value="GMH89106.1"/>
    <property type="molecule type" value="Genomic_DNA"/>
</dbReference>
<feature type="compositionally biased region" description="Basic and acidic residues" evidence="1">
    <location>
        <begin position="29"/>
        <end position="42"/>
    </location>
</feature>
<feature type="compositionally biased region" description="Polar residues" evidence="1">
    <location>
        <begin position="298"/>
        <end position="309"/>
    </location>
</feature>
<dbReference type="InterPro" id="IPR057207">
    <property type="entry name" value="FBXL15_LRR"/>
</dbReference>
<feature type="compositionally biased region" description="Basic and acidic residues" evidence="1">
    <location>
        <begin position="171"/>
        <end position="180"/>
    </location>
</feature>
<dbReference type="SUPFAM" id="SSF52047">
    <property type="entry name" value="RNI-like"/>
    <property type="match status" value="1"/>
</dbReference>
<feature type="region of interest" description="Disordered" evidence="1">
    <location>
        <begin position="162"/>
        <end position="188"/>
    </location>
</feature>
<evidence type="ECO:0000256" key="1">
    <source>
        <dbReference type="SAM" id="MobiDB-lite"/>
    </source>
</evidence>
<sequence length="735" mass="81910">MTLPNGVVTGNIANPFELTRLCIEHQRLRQKQEKEQQEKEQQKQQQSQPQRQLPLHFFGNGIPLDSLPYARDVTLPLQLIIDKYHTSFDPDYDDPHYYNLMAGKSLNSFFGDPSPGVTKKLHVIYKQESIQGTSRLTCGENEALVIRVRQASRVIETVRVKNHNNKNNIENNEKKSESPSKHPTLQDDLQISKKGPTFHLYIHELVLPFLLPYLPLGTRVWHLSLVCKSFLDVIRRCGATDRIDVNDGGAWAGRDVSDSNLDRTGNGRIEDSRAGANSASSGFYSNATGGGEEEGGTQALQRASPTPVESSYRFSPKFLKGAIKNSVASLVVLMLSGYEELNWTTFLNPLLPKFERIRFIDLSYCGKIEDDTLVLIGRHLSKSLEVLYLKGLSKVTDVGITAIATACTKLTVLEVSNVRITDSSAIAIGQNLRMLEALYMRDNYLLTDIGVAVITEGCPNISQLTLWGCIKLTTTSFTSLSNLVLLNLWGCHYLQDDHLNMSALVSLRTLIVAECHKLGDDFIHSLVEQIPNINHLNLRYLRKLTDDSMHLIAQRMKTLYTLDLSFCSKLTADGIGSLLIDVPGLSELRLFGCSQLQPEGIASLWAEPLLWETNCLSILDLRSCLPIDSLPFLTSPEYGFNEFVPNLFLRDAKWNDVQRSLHEKMVRMDGGLLLNKFSNSPSLNFNSFSNLSSAMSYGSSSGFLITGGGGEVMPEISLENNLDDGDPDNTDAIEF</sequence>
<evidence type="ECO:0000313" key="3">
    <source>
        <dbReference type="EMBL" id="GMH89106.1"/>
    </source>
</evidence>
<dbReference type="PANTHER" id="PTHR13318:SF105">
    <property type="entry name" value="F-BOX_LRR-REPEAT PROTEIN 3"/>
    <property type="match status" value="1"/>
</dbReference>
<feature type="domain" description="F-box/LRR-repeat protein 15-like leucin rich repeat" evidence="2">
    <location>
        <begin position="392"/>
        <end position="636"/>
    </location>
</feature>
<gene>
    <name evidence="3" type="ORF">TrVE_jg11708</name>
</gene>
<organism evidence="3 4">
    <name type="scientific">Triparma verrucosa</name>
    <dbReference type="NCBI Taxonomy" id="1606542"/>
    <lineage>
        <taxon>Eukaryota</taxon>
        <taxon>Sar</taxon>
        <taxon>Stramenopiles</taxon>
        <taxon>Ochrophyta</taxon>
        <taxon>Bolidophyceae</taxon>
        <taxon>Parmales</taxon>
        <taxon>Triparmaceae</taxon>
        <taxon>Triparma</taxon>
    </lineage>
</organism>
<feature type="compositionally biased region" description="Polar residues" evidence="1">
    <location>
        <begin position="275"/>
        <end position="287"/>
    </location>
</feature>
<evidence type="ECO:0000313" key="4">
    <source>
        <dbReference type="Proteomes" id="UP001165160"/>
    </source>
</evidence>